<evidence type="ECO:0000313" key="2">
    <source>
        <dbReference type="Proteomes" id="UP001597546"/>
    </source>
</evidence>
<dbReference type="InterPro" id="IPR007367">
    <property type="entry name" value="DUF433"/>
</dbReference>
<dbReference type="Proteomes" id="UP001597546">
    <property type="component" value="Unassembled WGS sequence"/>
</dbReference>
<dbReference type="InterPro" id="IPR036388">
    <property type="entry name" value="WH-like_DNA-bd_sf"/>
</dbReference>
<dbReference type="InterPro" id="IPR009057">
    <property type="entry name" value="Homeodomain-like_sf"/>
</dbReference>
<evidence type="ECO:0000313" key="1">
    <source>
        <dbReference type="EMBL" id="MFD2733540.1"/>
    </source>
</evidence>
<gene>
    <name evidence="1" type="ORF">ACFSSE_17660</name>
</gene>
<comment type="caution">
    <text evidence="1">The sequence shown here is derived from an EMBL/GenBank/DDBJ whole genome shotgun (WGS) entry which is preliminary data.</text>
</comment>
<dbReference type="SUPFAM" id="SSF46689">
    <property type="entry name" value="Homeodomain-like"/>
    <property type="match status" value="1"/>
</dbReference>
<organism evidence="1 2">
    <name type="scientific">Pedobacter alpinus</name>
    <dbReference type="NCBI Taxonomy" id="1590643"/>
    <lineage>
        <taxon>Bacteria</taxon>
        <taxon>Pseudomonadati</taxon>
        <taxon>Bacteroidota</taxon>
        <taxon>Sphingobacteriia</taxon>
        <taxon>Sphingobacteriales</taxon>
        <taxon>Sphingobacteriaceae</taxon>
        <taxon>Pedobacter</taxon>
    </lineage>
</organism>
<dbReference type="Gene3D" id="1.10.10.10">
    <property type="entry name" value="Winged helix-like DNA-binding domain superfamily/Winged helix DNA-binding domain"/>
    <property type="match status" value="1"/>
</dbReference>
<dbReference type="Pfam" id="PF04255">
    <property type="entry name" value="DUF433"/>
    <property type="match status" value="1"/>
</dbReference>
<keyword evidence="2" id="KW-1185">Reference proteome</keyword>
<protein>
    <submittedName>
        <fullName evidence="1">DUF433 domain-containing protein</fullName>
    </submittedName>
</protein>
<proteinExistence type="predicted"/>
<accession>A0ABW5TW85</accession>
<dbReference type="EMBL" id="JBHULV010000056">
    <property type="protein sequence ID" value="MFD2733540.1"/>
    <property type="molecule type" value="Genomic_DNA"/>
</dbReference>
<name>A0ABW5TW85_9SPHI</name>
<sequence length="223" mass="25695">MTTQTHQSLGEGIYTIPDVAFLLKLPQAKVRRWMTEFWDTQLGEKHQHQYSWGEGREKATNFHTLIEFYVFYQLRELNVSTKKILIAHEDMANQMHTPYPFAHAELLTDGKSILFELSDGVVIKADRTQQIAFKEIIENFCKKIAFSSDKVAEKFYPMGLDNHIIVDPRHQFGQPIISNTNILAETVYNLYDAGEDIDFIARLYKLSESEVEDAIALFTKTAA</sequence>
<dbReference type="RefSeq" id="WP_379045063.1">
    <property type="nucleotide sequence ID" value="NZ_JBHSKW010000051.1"/>
</dbReference>
<reference evidence="2" key="1">
    <citation type="journal article" date="2019" name="Int. J. Syst. Evol. Microbiol.">
        <title>The Global Catalogue of Microorganisms (GCM) 10K type strain sequencing project: providing services to taxonomists for standard genome sequencing and annotation.</title>
        <authorList>
            <consortium name="The Broad Institute Genomics Platform"/>
            <consortium name="The Broad Institute Genome Sequencing Center for Infectious Disease"/>
            <person name="Wu L."/>
            <person name="Ma J."/>
        </authorList>
    </citation>
    <scope>NUCLEOTIDE SEQUENCE [LARGE SCALE GENOMIC DNA]</scope>
    <source>
        <strain evidence="2">KCTC 42456</strain>
    </source>
</reference>